<reference evidence="1 2" key="1">
    <citation type="submission" date="2019-10" db="EMBL/GenBank/DDBJ databases">
        <title>Draft Genome Sequence of the Caffeine Degrading Methylotroph Methylorubrum populi PINKEL.</title>
        <authorList>
            <person name="Dawson S.C."/>
            <person name="Zhang X."/>
            <person name="Wright M.E."/>
            <person name="Sharma G."/>
            <person name="Langner J.T."/>
            <person name="Ditty J.L."/>
            <person name="Subuyuj G.A."/>
        </authorList>
    </citation>
    <scope>NUCLEOTIDE SEQUENCE [LARGE SCALE GENOMIC DNA]</scope>
    <source>
        <strain evidence="1 2">Pinkel</strain>
    </source>
</reference>
<name>A0A833J4F3_9HYPH</name>
<organism evidence="1 2">
    <name type="scientific">Methylorubrum populi</name>
    <dbReference type="NCBI Taxonomy" id="223967"/>
    <lineage>
        <taxon>Bacteria</taxon>
        <taxon>Pseudomonadati</taxon>
        <taxon>Pseudomonadota</taxon>
        <taxon>Alphaproteobacteria</taxon>
        <taxon>Hyphomicrobiales</taxon>
        <taxon>Methylobacteriaceae</taxon>
        <taxon>Methylorubrum</taxon>
    </lineage>
</organism>
<dbReference type="AlphaFoldDB" id="A0A833J4F3"/>
<evidence type="ECO:0000313" key="2">
    <source>
        <dbReference type="Proteomes" id="UP000469949"/>
    </source>
</evidence>
<proteinExistence type="predicted"/>
<gene>
    <name evidence="1" type="ORF">F8B43_2330</name>
</gene>
<sequence>MIAVLNCTPVVAATFVTSEAFEKTGYGLRGLRTATLRFG</sequence>
<comment type="caution">
    <text evidence="1">The sequence shown here is derived from an EMBL/GenBank/DDBJ whole genome shotgun (WGS) entry which is preliminary data.</text>
</comment>
<accession>A0A833J4F3</accession>
<dbReference type="Proteomes" id="UP000469949">
    <property type="component" value="Unassembled WGS sequence"/>
</dbReference>
<protein>
    <submittedName>
        <fullName evidence="1">Uncharacterized protein</fullName>
    </submittedName>
</protein>
<evidence type="ECO:0000313" key="1">
    <source>
        <dbReference type="EMBL" id="KAB7784297.1"/>
    </source>
</evidence>
<dbReference type="EMBL" id="WEKV01000010">
    <property type="protein sequence ID" value="KAB7784297.1"/>
    <property type="molecule type" value="Genomic_DNA"/>
</dbReference>